<dbReference type="Gene3D" id="3.50.50.60">
    <property type="entry name" value="FAD/NAD(P)-binding domain"/>
    <property type="match status" value="1"/>
</dbReference>
<gene>
    <name evidence="1" type="ORF">DN53_16665</name>
</gene>
<proteinExistence type="predicted"/>
<keyword evidence="2" id="KW-1185">Reference proteome</keyword>
<sequence length="380" mass="43752">MSQYDYIIIGAGAAGILLAHTLGKDAFFASKSILVLDKDSKKKNDRTWCFWEKGPGDFDDLVCKTWDTIHVAGKKLRLSTPIAPYTYKMLRGLDFYSKYVPEIKRCPRITWIQDEVNHIQENQEGALVHTKKRSFSGKIVFSSIVDWDSVSQQTKFPVLQQHFLGWFITTKAPVFKPDEATFMDFSVPQKGNTRFMYVLPTSTTEALVEYTLFSEHLLEKTDYEEALKNYLQEKYNSTDYTITETEFGSIPMTCYPFHKHNSNVVFHIGIAGGWAKPSTGFTFYNTSQQIKALVTHLKQEKPLGKFHKKSRFEFYDSLLLDILHHENHLGQSIFESLFAKRKASLILKFLGNDTHLGEELQIVTAPKPLPFLKALFRRIF</sequence>
<name>A0A444VJ30_9FLAO</name>
<dbReference type="Proteomes" id="UP000290261">
    <property type="component" value="Unassembled WGS sequence"/>
</dbReference>
<accession>A0A444VJ30</accession>
<dbReference type="RefSeq" id="WP_129655036.1">
    <property type="nucleotide sequence ID" value="NZ_ML142912.1"/>
</dbReference>
<evidence type="ECO:0000313" key="1">
    <source>
        <dbReference type="EMBL" id="RYC50752.1"/>
    </source>
</evidence>
<organism evidence="1 2">
    <name type="scientific">Flagellimonas olearia</name>
    <dbReference type="NCBI Taxonomy" id="552546"/>
    <lineage>
        <taxon>Bacteria</taxon>
        <taxon>Pseudomonadati</taxon>
        <taxon>Bacteroidota</taxon>
        <taxon>Flavobacteriia</taxon>
        <taxon>Flavobacteriales</taxon>
        <taxon>Flavobacteriaceae</taxon>
        <taxon>Flagellimonas</taxon>
    </lineage>
</organism>
<dbReference type="SUPFAM" id="SSF51905">
    <property type="entry name" value="FAD/NAD(P)-binding domain"/>
    <property type="match status" value="1"/>
</dbReference>
<comment type="caution">
    <text evidence="1">The sequence shown here is derived from an EMBL/GenBank/DDBJ whole genome shotgun (WGS) entry which is preliminary data.</text>
</comment>
<dbReference type="InterPro" id="IPR036188">
    <property type="entry name" value="FAD/NAD-bd_sf"/>
</dbReference>
<dbReference type="Pfam" id="PF05834">
    <property type="entry name" value="Lycopene_cycl"/>
    <property type="match status" value="1"/>
</dbReference>
<protein>
    <submittedName>
        <fullName evidence="1">Lycopene cyclase</fullName>
    </submittedName>
</protein>
<evidence type="ECO:0000313" key="2">
    <source>
        <dbReference type="Proteomes" id="UP000290261"/>
    </source>
</evidence>
<reference evidence="1 2" key="1">
    <citation type="submission" date="2014-04" db="EMBL/GenBank/DDBJ databases">
        <title>Whole genome of Muricauda olearia.</title>
        <authorList>
            <person name="Zhang X.-H."/>
            <person name="Tang K."/>
        </authorList>
    </citation>
    <scope>NUCLEOTIDE SEQUENCE [LARGE SCALE GENOMIC DNA]</scope>
    <source>
        <strain evidence="1 2">Th120</strain>
    </source>
</reference>
<dbReference type="EMBL" id="JJMP01000008">
    <property type="protein sequence ID" value="RYC50752.1"/>
    <property type="molecule type" value="Genomic_DNA"/>
</dbReference>
<dbReference type="AlphaFoldDB" id="A0A444VJ30"/>